<organism evidence="2 3">
    <name type="scientific">Stylonychia lemnae</name>
    <name type="common">Ciliate</name>
    <dbReference type="NCBI Taxonomy" id="5949"/>
    <lineage>
        <taxon>Eukaryota</taxon>
        <taxon>Sar</taxon>
        <taxon>Alveolata</taxon>
        <taxon>Ciliophora</taxon>
        <taxon>Intramacronucleata</taxon>
        <taxon>Spirotrichea</taxon>
        <taxon>Stichotrichia</taxon>
        <taxon>Sporadotrichida</taxon>
        <taxon>Oxytrichidae</taxon>
        <taxon>Stylonychinae</taxon>
        <taxon>Stylonychia</taxon>
    </lineage>
</organism>
<name>A0A077ZRT2_STYLE</name>
<protein>
    <submittedName>
        <fullName evidence="2">Uncharacterized protein</fullName>
    </submittedName>
</protein>
<dbReference type="Proteomes" id="UP000039865">
    <property type="component" value="Unassembled WGS sequence"/>
</dbReference>
<evidence type="ECO:0000313" key="3">
    <source>
        <dbReference type="Proteomes" id="UP000039865"/>
    </source>
</evidence>
<accession>A0A077ZRT2</accession>
<feature type="compositionally biased region" description="Basic residues" evidence="1">
    <location>
        <begin position="148"/>
        <end position="162"/>
    </location>
</feature>
<gene>
    <name evidence="2" type="primary">Contig19324.g20491</name>
    <name evidence="2" type="ORF">STYLEM_141</name>
</gene>
<dbReference type="EMBL" id="CCKQ01000131">
    <property type="protein sequence ID" value="CDW71201.1"/>
    <property type="molecule type" value="Genomic_DNA"/>
</dbReference>
<feature type="region of interest" description="Disordered" evidence="1">
    <location>
        <begin position="61"/>
        <end position="95"/>
    </location>
</feature>
<feature type="region of interest" description="Disordered" evidence="1">
    <location>
        <begin position="136"/>
        <end position="167"/>
    </location>
</feature>
<evidence type="ECO:0000256" key="1">
    <source>
        <dbReference type="SAM" id="MobiDB-lite"/>
    </source>
</evidence>
<dbReference type="InParanoid" id="A0A077ZRT2"/>
<reference evidence="2 3" key="1">
    <citation type="submission" date="2014-06" db="EMBL/GenBank/DDBJ databases">
        <authorList>
            <person name="Swart Estienne"/>
        </authorList>
    </citation>
    <scope>NUCLEOTIDE SEQUENCE [LARGE SCALE GENOMIC DNA]</scope>
    <source>
        <strain evidence="2 3">130c</strain>
    </source>
</reference>
<evidence type="ECO:0000313" key="2">
    <source>
        <dbReference type="EMBL" id="CDW71201.1"/>
    </source>
</evidence>
<keyword evidence="3" id="KW-1185">Reference proteome</keyword>
<dbReference type="AlphaFoldDB" id="A0A077ZRT2"/>
<feature type="compositionally biased region" description="Polar residues" evidence="1">
    <location>
        <begin position="84"/>
        <end position="95"/>
    </location>
</feature>
<proteinExistence type="predicted"/>
<feature type="compositionally biased region" description="Low complexity" evidence="1">
    <location>
        <begin position="69"/>
        <end position="83"/>
    </location>
</feature>
<sequence>MDNDDYDLLGKCRKILQDLLDEDSKYDNLMHEEEIDQVRLNILKDDLNAFSTINHNSAKNINSEKSSRIRQINSNNSPNINESAQNSQYSSQNGNEPIVKLKNLNNLNNDMFYLLDQNQQNLKSLNFNGQQSYNQSKIPQIRQIPQKEKRKGQPNQRNKKSARSQSIRKIQQLKTKYMNIKTILDQNDKTKRFEDLYQKNTQSSIRKQKDYQDNYQSSVDHLFTFKPQIDPVSNIIAQNSMHDESTLNKSSSSFQHSLYLKGLTLIEQKQQKIDNLKTIKERQLKQECTFQPNFHKIKGRNTQRFNYLTRDEERSIDNLYERGLKFVEDKRQRIVMEKKKLQNQSMIECSFKPKLQLSQNQSPVRKFRKAVKHIQKDKNFKLESSVLEERSVRQFLIRQEKAKELEEIKQKELNKVNGSKWKRACG</sequence>